<dbReference type="Pfam" id="PF14214">
    <property type="entry name" value="Helitron_like_N"/>
    <property type="match status" value="1"/>
</dbReference>
<dbReference type="PANTHER" id="PTHR10492">
    <property type="match status" value="1"/>
</dbReference>
<dbReference type="InterPro" id="IPR010285">
    <property type="entry name" value="DNA_helicase_pif1-like_DEAD"/>
</dbReference>
<proteinExistence type="inferred from homology"/>
<evidence type="ECO:0000259" key="3">
    <source>
        <dbReference type="Pfam" id="PF05970"/>
    </source>
</evidence>
<feature type="compositionally biased region" description="Basic and acidic residues" evidence="2">
    <location>
        <begin position="169"/>
        <end position="179"/>
    </location>
</feature>
<keyword evidence="1" id="KW-0233">DNA recombination</keyword>
<keyword evidence="1" id="KW-0067">ATP-binding</keyword>
<sequence length="1482" mass="171530">MQASTETQAGPRRRGRPRVHANDTERQRNHRLNESDALRESRLHANAERQRVRRQDEDVERRFLRQLDDTLRHQWQRQREDNEQRFHRLSANSQRDLQRRQNEDPDRRSQRLLENAQRERRRRHVEGNEERNQRLLENAQRQRRRRQAESTEERSSRLSGEAQRQRMRRQAESIEERSRRLFQNAQRQQRRRQGEEVDQRAQRQRTDALQQHRRRGEENAAQRSTRLVANAERQRRQRRNENEEQRSSRLHADVERHRLRNSAPFESVGLALRTRVAEANYLGGLDHYCLNCGARHFAFEVKPQHPAMASMGAQVDVPRGRGPYCYRIHGQIYHRIGTLHPNEGERRQYGQIYILDTEMAAQQRLGNVGNANCDRELMIFLSEWFARNNIYARSFKMMHEVERAEKEAARRENRQPVTIKMVFEENRERGTARGQYALPTSNEVAVVYVGEENDVPPSRSLAVYLRESEGTSLMNISDIDKRCDLLAYPLLFPTGRGGWDPSLLDNRGARITQMKYYSHLFSVRDTFNPILHARKLFQQFAVDAYVKIEQNRLNYHRTHQINLRSDSYRGLQDYLAGEDNVGPPGNRIVLASSHIGSPRAMQQSYQDAVAIVARYGKPTYFLTMTCNPQWREIQENLYEGQIASDRPDLTARVFHGKLKELCNDLFKKHVLGEIEAYVYVIEFQKRGLPHGHMLLIMKNGWKAQTICGTISAVKYLYKYIYKGPDRARIAIESDGDGEGHVVDEIRQHLNTRYVCPPQSLHRVFGFTMQEKSHSVCRLAVHLPEYQTVHFVAGQEQEFVNRARDYFTTLTAYFELNRRCGSESDVATTSNMVIDARELYYYEIPEHFVFTSRHGWQLRRRGGKEIGRMYTVSPRDVERYCLRILLLNTKGKTSFEDLRTVEGRLYQKFSDAAKASGLLDDDTYYRQSILETAQFQAPSTLRSFFACLLCYCDVANAQDLWNEFSGHMAEDFMHRGLGEEEAVAVAYFDVADRMSLLGRDLLSIVVPPVNERPSIPDIPIDFHQYEREGARLYQSLNPHQRRAADAILAAIDSSTDRCFFIDGPGGTGKTYLYNTIYNVAVGQRRKVLCVAWTGIAANLLPGGRTANSAFKLNMADGNRTSLMKRQQKEARHLMATDVIVWDEISMAPKCALEAVDALLRDLMQNDVPFGGKLFIIGGDFRQVLPIVEHGQREDFVDACVTRSALWPLFKIHRLQTNMRAREAGNDWQRFLLEIGDAQANDNEGRVRVPDELQCRSNLVTEIFGEVITPGDTDIYERAILAPKNVNVRRLNNEALDRLRTLGPHDERVYKSIDEAIYHEGSSGELYPMEYLNTLEPTGMPSHELRLRKGAIIMLLRNLDVVNGLCNGTRLKTETLGRYVLGCRFICGSRRDQLAVIPRIDNYCDKQLPFRLRTRQFPVRLAFAMTINKAQGQSFNKVGVYLPEDVFGHGQIYVAFSRVRTPDGLKVQCPKPTVKNIVYNEVLL</sequence>
<keyword evidence="1" id="KW-0378">Hydrolase</keyword>
<evidence type="ECO:0000313" key="6">
    <source>
        <dbReference type="EMBL" id="EPB73985.1"/>
    </source>
</evidence>
<comment type="catalytic activity">
    <reaction evidence="1">
        <text>ATP + H2O = ADP + phosphate + H(+)</text>
        <dbReference type="Rhea" id="RHEA:13065"/>
        <dbReference type="ChEBI" id="CHEBI:15377"/>
        <dbReference type="ChEBI" id="CHEBI:15378"/>
        <dbReference type="ChEBI" id="CHEBI:30616"/>
        <dbReference type="ChEBI" id="CHEBI:43474"/>
        <dbReference type="ChEBI" id="CHEBI:456216"/>
        <dbReference type="EC" id="5.6.2.3"/>
    </reaction>
</comment>
<dbReference type="Proteomes" id="UP000054495">
    <property type="component" value="Unassembled WGS sequence"/>
</dbReference>
<feature type="compositionally biased region" description="Basic and acidic residues" evidence="2">
    <location>
        <begin position="96"/>
        <end position="111"/>
    </location>
</feature>
<dbReference type="GO" id="GO:0005524">
    <property type="term" value="F:ATP binding"/>
    <property type="evidence" value="ECO:0007669"/>
    <property type="project" value="UniProtKB-KW"/>
</dbReference>
<feature type="compositionally biased region" description="Basic and acidic residues" evidence="2">
    <location>
        <begin position="76"/>
        <end position="86"/>
    </location>
</feature>
<keyword evidence="7" id="KW-1185">Reference proteome</keyword>
<dbReference type="InterPro" id="IPR049163">
    <property type="entry name" value="Pif1-like_2B_dom"/>
</dbReference>
<dbReference type="InterPro" id="IPR027417">
    <property type="entry name" value="P-loop_NTPase"/>
</dbReference>
<organism evidence="6 7">
    <name type="scientific">Ancylostoma ceylanicum</name>
    <dbReference type="NCBI Taxonomy" id="53326"/>
    <lineage>
        <taxon>Eukaryota</taxon>
        <taxon>Metazoa</taxon>
        <taxon>Ecdysozoa</taxon>
        <taxon>Nematoda</taxon>
        <taxon>Chromadorea</taxon>
        <taxon>Rhabditida</taxon>
        <taxon>Rhabditina</taxon>
        <taxon>Rhabditomorpha</taxon>
        <taxon>Strongyloidea</taxon>
        <taxon>Ancylostomatidae</taxon>
        <taxon>Ancylostomatinae</taxon>
        <taxon>Ancylostoma</taxon>
    </lineage>
</organism>
<feature type="compositionally biased region" description="Basic and acidic residues" evidence="2">
    <location>
        <begin position="192"/>
        <end position="206"/>
    </location>
</feature>
<feature type="compositionally biased region" description="Basic and acidic residues" evidence="2">
    <location>
        <begin position="125"/>
        <end position="134"/>
    </location>
</feature>
<dbReference type="CDD" id="cd18809">
    <property type="entry name" value="SF1_C_RecD"/>
    <property type="match status" value="1"/>
</dbReference>
<feature type="compositionally biased region" description="Basic and acidic residues" evidence="2">
    <location>
        <begin position="20"/>
        <end position="57"/>
    </location>
</feature>
<feature type="region of interest" description="Disordered" evidence="2">
    <location>
        <begin position="1"/>
        <end position="57"/>
    </location>
</feature>
<dbReference type="EMBL" id="KE124961">
    <property type="protein sequence ID" value="EPB73985.1"/>
    <property type="molecule type" value="Genomic_DNA"/>
</dbReference>
<dbReference type="EC" id="5.6.2.3" evidence="1"/>
<evidence type="ECO:0000259" key="4">
    <source>
        <dbReference type="Pfam" id="PF14214"/>
    </source>
</evidence>
<reference evidence="6 7" key="1">
    <citation type="submission" date="2013-05" db="EMBL/GenBank/DDBJ databases">
        <title>Draft genome of the parasitic nematode Anyclostoma ceylanicum.</title>
        <authorList>
            <person name="Mitreva M."/>
        </authorList>
    </citation>
    <scope>NUCLEOTIDE SEQUENCE [LARGE SCALE GENOMIC DNA]</scope>
</reference>
<keyword evidence="1" id="KW-0547">Nucleotide-binding</keyword>
<dbReference type="GO" id="GO:0006281">
    <property type="term" value="P:DNA repair"/>
    <property type="evidence" value="ECO:0007669"/>
    <property type="project" value="UniProtKB-KW"/>
</dbReference>
<dbReference type="GO" id="GO:0000723">
    <property type="term" value="P:telomere maintenance"/>
    <property type="evidence" value="ECO:0007669"/>
    <property type="project" value="InterPro"/>
</dbReference>
<keyword evidence="1" id="KW-0227">DNA damage</keyword>
<evidence type="ECO:0000259" key="5">
    <source>
        <dbReference type="Pfam" id="PF21530"/>
    </source>
</evidence>
<dbReference type="GO" id="GO:0006310">
    <property type="term" value="P:DNA recombination"/>
    <property type="evidence" value="ECO:0007669"/>
    <property type="project" value="UniProtKB-KW"/>
</dbReference>
<feature type="region of interest" description="Disordered" evidence="2">
    <location>
        <begin position="76"/>
        <end position="255"/>
    </location>
</feature>
<dbReference type="GO" id="GO:0016887">
    <property type="term" value="F:ATP hydrolysis activity"/>
    <property type="evidence" value="ECO:0007669"/>
    <property type="project" value="RHEA"/>
</dbReference>
<gene>
    <name evidence="6" type="ORF">ANCCEY_06914</name>
</gene>
<dbReference type="Pfam" id="PF21530">
    <property type="entry name" value="Pif1_2B_dom"/>
    <property type="match status" value="1"/>
</dbReference>
<accession>A0A0D6LPJ9</accession>
<dbReference type="InterPro" id="IPR025476">
    <property type="entry name" value="Helitron_helicase-like"/>
</dbReference>
<comment type="similarity">
    <text evidence="1">Belongs to the helicase family.</text>
</comment>
<feature type="compositionally biased region" description="Basic and acidic residues" evidence="2">
    <location>
        <begin position="147"/>
        <end position="156"/>
    </location>
</feature>
<feature type="domain" description="DNA helicase Pif1-like 2B" evidence="5">
    <location>
        <begin position="1328"/>
        <end position="1370"/>
    </location>
</feature>
<dbReference type="GO" id="GO:0043139">
    <property type="term" value="F:5'-3' DNA helicase activity"/>
    <property type="evidence" value="ECO:0007669"/>
    <property type="project" value="UniProtKB-EC"/>
</dbReference>
<dbReference type="PANTHER" id="PTHR10492:SF57">
    <property type="entry name" value="ATP-DEPENDENT DNA HELICASE"/>
    <property type="match status" value="1"/>
</dbReference>
<comment type="cofactor">
    <cofactor evidence="1">
        <name>Mg(2+)</name>
        <dbReference type="ChEBI" id="CHEBI:18420"/>
    </cofactor>
</comment>
<dbReference type="Gene3D" id="3.40.50.300">
    <property type="entry name" value="P-loop containing nucleotide triphosphate hydrolases"/>
    <property type="match status" value="1"/>
</dbReference>
<feature type="domain" description="Helitron helicase-like" evidence="4">
    <location>
        <begin position="516"/>
        <end position="695"/>
    </location>
</feature>
<evidence type="ECO:0000313" key="7">
    <source>
        <dbReference type="Proteomes" id="UP000054495"/>
    </source>
</evidence>
<feature type="compositionally biased region" description="Basic and acidic residues" evidence="2">
    <location>
        <begin position="239"/>
        <end position="255"/>
    </location>
</feature>
<evidence type="ECO:0000256" key="2">
    <source>
        <dbReference type="SAM" id="MobiDB-lite"/>
    </source>
</evidence>
<keyword evidence="1" id="KW-0347">Helicase</keyword>
<feature type="domain" description="DNA helicase Pif1-like DEAD-box helicase" evidence="3">
    <location>
        <begin position="1035"/>
        <end position="1236"/>
    </location>
</feature>
<evidence type="ECO:0000256" key="1">
    <source>
        <dbReference type="RuleBase" id="RU363044"/>
    </source>
</evidence>
<dbReference type="SUPFAM" id="SSF52540">
    <property type="entry name" value="P-loop containing nucleoside triphosphate hydrolases"/>
    <property type="match status" value="2"/>
</dbReference>
<name>A0A0D6LPJ9_9BILA</name>
<protein>
    <recommendedName>
        <fullName evidence="1">ATP-dependent DNA helicase</fullName>
        <ecNumber evidence="1">5.6.2.3</ecNumber>
    </recommendedName>
</protein>
<dbReference type="Pfam" id="PF05970">
    <property type="entry name" value="PIF1"/>
    <property type="match status" value="1"/>
</dbReference>
<keyword evidence="1" id="KW-0234">DNA repair</keyword>